<evidence type="ECO:0000313" key="2">
    <source>
        <dbReference type="Proteomes" id="UP001230268"/>
    </source>
</evidence>
<dbReference type="EMBL" id="JAVEPI010000004">
    <property type="protein sequence ID" value="KAK1442388.1"/>
    <property type="molecule type" value="Genomic_DNA"/>
</dbReference>
<name>A0AAD8LMZ6_BABGI</name>
<comment type="caution">
    <text evidence="1">The sequence shown here is derived from an EMBL/GenBank/DDBJ whole genome shotgun (WGS) entry which is preliminary data.</text>
</comment>
<sequence length="1422" mass="164419">MVSGYNFSAGLRHSRLEGKDHARVRDAKHSVSSEYMSPYEDGEMGMFVSGTCDPLGISPVHSMTVSRVREVRNRTKHIRNQPGSNFPVTPKSAIKHLIRRNAFRKWAKSYHGSVKYTLASEIANAYYAKHHSETAFKAFSCALKHRRTKEAKHEAENFALKVLLRRWYNIALNSATERSHSESVSIFNQTSLASRALKAFKIEGEKGKNHRHYIGRIVELTEKSLRDAFLTPLRQHAKNAKRIESCAAHIEKNRDKTIKGAFMGKLRLIGGCRNGLDKLEHMTRLSMLRQTWHTFVSSIRKLTEAEAIVEKAVRREKAVNTFDCWHGAIKEKHACQYYEFLLKYKSFNALGHEVEEESQSSPKASPSESNVVDHGAASSTIKAAVSQKRNIIMAAGIVSKVLQQWCKRSVIRKLRENVRIVENELLKEVNVAGFFEQRLSKRSLDAWRQYIDCRRNKAYMKSLGVINYKTYLLSTAFNAIRKRYIEKLETFDAELSNFMTKQRLLHKRMYFIAFAAGVQRSRSLKVTQGIIEKLHESQTVASVFGRIEGLTSTALRSKLTCLAVLGKLGMQCTEYDSQSLLTMFRDVVFRRHYDEKGVFRPFMECVLSSNIIAVMVIPLRSECIVFLYYISGLKTRALEMIKELGLRPDDLVVRLCESLTSKELAELNSKYAYQLYKVRLDGFPSIYTNSGASKGSSITTKASAKNEIISNDRDTSGSYSVVENSSGFVTSDQEMLSSKAVTSYSDTTPTVGMSSRLSGIPEWLPELLSKMTLLKVCNIDDMHEEGSDCCNNGITAFDILYCGFPLWRLAFTQLLIIRCTSLLKFWRTYTKEKQERAKKMLEISGSINGLFKMSILMKSFKAWLNSARFESSRRIAESVERCEAFTSIMSLLVYRSVSIVFIRLHLRRIMFVKTGEERLQQMRALSKSVVVSCRESDALAEIESFRTYKIMSRQFYEWRRHNQWKVNAKSKAKEFYRQMFLKQGWNAIQASVNHLRKLRNEKEAHLDWGLRRWRIGYYLDAWHKATLCILSTTSINPPSHVVMTSCLRNWKSYVRKTKCLSVLSIQLQRNVDNIVADRALNEMMDQHYKRSYLKELETRFGEVCLYNCVETAFQCWRGMINRNNSLRSIQEKISGSVDDMVKNHVFSTINMMSTLKKNDEQRLKHTAFRTMGFRTASTKVERILERHLDDTKEETCREFFELERALKQNEIKLNELRIGNTPVYAALVALSTLKETRETIGVQALYNNVVCRRGFRKAVELRRTKLLYNMFIGWRRCAVYNIRTARNSYTPSNKDGGETGKSVSQYTEESMAEYRAPSEDQVDRYFLVMASFKHWRNMTIMLPEYNSHELIEDFRTRNRQLDGLYFLKLHALSALWNRTCEARLHLLVDSMDCKLKWSVFHQWKTLSRDRMIELYDENHCAT</sequence>
<dbReference type="Proteomes" id="UP001230268">
    <property type="component" value="Unassembled WGS sequence"/>
</dbReference>
<accession>A0AAD8LMZ6</accession>
<organism evidence="1 2">
    <name type="scientific">Babesia gibsoni</name>
    <dbReference type="NCBI Taxonomy" id="33632"/>
    <lineage>
        <taxon>Eukaryota</taxon>
        <taxon>Sar</taxon>
        <taxon>Alveolata</taxon>
        <taxon>Apicomplexa</taxon>
        <taxon>Aconoidasida</taxon>
        <taxon>Piroplasmida</taxon>
        <taxon>Babesiidae</taxon>
        <taxon>Babesia</taxon>
    </lineage>
</organism>
<proteinExistence type="predicted"/>
<keyword evidence="2" id="KW-1185">Reference proteome</keyword>
<evidence type="ECO:0008006" key="3">
    <source>
        <dbReference type="Google" id="ProtNLM"/>
    </source>
</evidence>
<reference evidence="1" key="1">
    <citation type="submission" date="2023-08" db="EMBL/GenBank/DDBJ databases">
        <title>Draft sequence of the Babesia gibsoni genome.</title>
        <authorList>
            <person name="Yamagishi J.Y."/>
            <person name="Xuan X.X."/>
        </authorList>
    </citation>
    <scope>NUCLEOTIDE SEQUENCE</scope>
    <source>
        <strain evidence="1">Azabu</strain>
    </source>
</reference>
<protein>
    <recommendedName>
        <fullName evidence="3">Sfi1 spindle body domain-containing protein</fullName>
    </recommendedName>
</protein>
<evidence type="ECO:0000313" key="1">
    <source>
        <dbReference type="EMBL" id="KAK1442388.1"/>
    </source>
</evidence>
<gene>
    <name evidence="1" type="ORF">BgAZ_404180</name>
</gene>